<gene>
    <name evidence="1" type="ORF">JYC20_001729</name>
</gene>
<accession>A0AAN3QYU3</accession>
<evidence type="ECO:0008006" key="3">
    <source>
        <dbReference type="Google" id="ProtNLM"/>
    </source>
</evidence>
<comment type="caution">
    <text evidence="1">The sequence shown here is derived from an EMBL/GenBank/DDBJ whole genome shotgun (WGS) entry which is preliminary data.</text>
</comment>
<dbReference type="EMBL" id="AAYVUT010000013">
    <property type="protein sequence ID" value="EHB2512531.1"/>
    <property type="molecule type" value="Genomic_DNA"/>
</dbReference>
<name>A0AAN3QYU3_CAMJU</name>
<sequence length="129" mass="15376">MKKEKSLHLIIFGLSLIFIGCGEPKLKEYTYNSEQGSKEGYEFALKKIDEEYKTRGKYSLIDLNEIKNIKTLKERDYNFLLKLQKESKKEIENGRYQYADIMIINYNDYYTILSVECNLRRKFCDITNV</sequence>
<reference evidence="1" key="1">
    <citation type="submission" date="2021-02" db="EMBL/GenBank/DDBJ databases">
        <authorList>
            <consortium name="PulseNet: The National Subtyping Network for Foodborne Disease Surveillance"/>
        </authorList>
    </citation>
    <scope>NUCLEOTIDE SEQUENCE</scope>
    <source>
        <strain evidence="1">PNUSAC020384</strain>
    </source>
</reference>
<dbReference type="AlphaFoldDB" id="A0AAN3QYU3"/>
<evidence type="ECO:0000313" key="2">
    <source>
        <dbReference type="Proteomes" id="UP000735326"/>
    </source>
</evidence>
<protein>
    <recommendedName>
        <fullName evidence="3">Lipoprotein</fullName>
    </recommendedName>
</protein>
<proteinExistence type="predicted"/>
<organism evidence="1 2">
    <name type="scientific">Campylobacter jejuni</name>
    <dbReference type="NCBI Taxonomy" id="197"/>
    <lineage>
        <taxon>Bacteria</taxon>
        <taxon>Pseudomonadati</taxon>
        <taxon>Campylobacterota</taxon>
        <taxon>Epsilonproteobacteria</taxon>
        <taxon>Campylobacterales</taxon>
        <taxon>Campylobacteraceae</taxon>
        <taxon>Campylobacter</taxon>
    </lineage>
</organism>
<evidence type="ECO:0000313" key="1">
    <source>
        <dbReference type="EMBL" id="EHB2512531.1"/>
    </source>
</evidence>
<dbReference type="Proteomes" id="UP000735326">
    <property type="component" value="Unassembled WGS sequence"/>
</dbReference>
<dbReference type="PROSITE" id="PS51257">
    <property type="entry name" value="PROKAR_LIPOPROTEIN"/>
    <property type="match status" value="1"/>
</dbReference>